<feature type="compositionally biased region" description="Pro residues" evidence="1">
    <location>
        <begin position="567"/>
        <end position="576"/>
    </location>
</feature>
<feature type="region of interest" description="Disordered" evidence="1">
    <location>
        <begin position="539"/>
        <end position="576"/>
    </location>
</feature>
<dbReference type="AlphaFoldDB" id="A0AAJ6HNU4"/>
<evidence type="ECO:0000313" key="2">
    <source>
        <dbReference type="EMBL" id="WLS43447.1"/>
    </source>
</evidence>
<dbReference type="KEGG" id="mprn:Q3V37_18770"/>
<organism evidence="2 3">
    <name type="scientific">Micromonospora profundi</name>
    <dbReference type="NCBI Taxonomy" id="1420889"/>
    <lineage>
        <taxon>Bacteria</taxon>
        <taxon>Bacillati</taxon>
        <taxon>Actinomycetota</taxon>
        <taxon>Actinomycetes</taxon>
        <taxon>Micromonosporales</taxon>
        <taxon>Micromonosporaceae</taxon>
        <taxon>Micromonospora</taxon>
    </lineage>
</organism>
<feature type="compositionally biased region" description="Pro residues" evidence="1">
    <location>
        <begin position="539"/>
        <end position="559"/>
    </location>
</feature>
<evidence type="ECO:0000256" key="1">
    <source>
        <dbReference type="SAM" id="MobiDB-lite"/>
    </source>
</evidence>
<gene>
    <name evidence="2" type="ORF">Q3V37_18770</name>
</gene>
<dbReference type="RefSeq" id="WP_306270925.1">
    <property type="nucleotide sequence ID" value="NZ_CP130472.1"/>
</dbReference>
<feature type="region of interest" description="Disordered" evidence="1">
    <location>
        <begin position="627"/>
        <end position="653"/>
    </location>
</feature>
<evidence type="ECO:0008006" key="4">
    <source>
        <dbReference type="Google" id="ProtNLM"/>
    </source>
</evidence>
<dbReference type="Proteomes" id="UP001235874">
    <property type="component" value="Chromosome"/>
</dbReference>
<proteinExistence type="predicted"/>
<dbReference type="EMBL" id="CP130472">
    <property type="protein sequence ID" value="WLS43447.1"/>
    <property type="molecule type" value="Genomic_DNA"/>
</dbReference>
<dbReference type="Gene3D" id="3.90.176.10">
    <property type="entry name" value="Toxin ADP-ribosyltransferase, Chain A, domain 1"/>
    <property type="match status" value="1"/>
</dbReference>
<name>A0AAJ6HNU4_9ACTN</name>
<reference evidence="2 3" key="1">
    <citation type="submission" date="2023-07" db="EMBL/GenBank/DDBJ databases">
        <title>Micromonospora profundi TRM 95458 converts glycerol to a new osmotic compound.</title>
        <authorList>
            <person name="Lu D."/>
        </authorList>
    </citation>
    <scope>NUCLEOTIDE SEQUENCE [LARGE SCALE GENOMIC DNA]</scope>
    <source>
        <strain evidence="2 3">TRM95458</strain>
    </source>
</reference>
<feature type="compositionally biased region" description="Low complexity" evidence="1">
    <location>
        <begin position="629"/>
        <end position="639"/>
    </location>
</feature>
<accession>A0AAJ6HNU4</accession>
<evidence type="ECO:0000313" key="3">
    <source>
        <dbReference type="Proteomes" id="UP001235874"/>
    </source>
</evidence>
<sequence>MASAIWQKRRRRRDDEPIVKHMVGNAMVLHAPDSISAEAQSLALAVTEDADNDVVVLDLGEGLAIDSWESMANVLPRRRRGIRLMACGRHRDSAAMAGQWLSERLNRTVIAPDGDLVRGAGGALLVHSSRRSGWVRFRPGRPPSWDAKRYPAPVWDGAVIENRATSATAGIQPMPGGVWIHDTQSPQIIAQHRRQLIDEVPCDPETMTVLLGCPGTPPLSLDDVVRFWRELEPDVQARARFVQYGEVRLPEGEALGQALADLFGTSVICYTGVPVGTPRERQVRTVRADGTRGWPPFAIELGYTPRAHENSRAARPVILSHRPPLRWTEEIDPRVYWYAPDAVVEVVEAGLWVRAVDEPGNAERVRAATLDPSGVSLIFDDSEPKRVDRLRGLAVDLAARLPEREGGTLVAASVLTPGSKSAGRADATLDVTPIAALNGVPVEIKAAPAVEAPPAVAVAAVVESPAVEPLSERTLALRMPAASPPIGEPRPARGVASIDRVDQPVPPPPTAFLRPAASVPPPPAAFMLPVPPAPLVPPPPAAFDAPPPPVEPPALPPPAAIEAPTPDVEPPALPPPAAFVPPAPAVVPPALPPPAVDPAPAVAPPSMPTGVVLPVDVETAADMPAPVRSAEATEPPTESAPEETPPRSTAVRVQPVPTASASALLPSRPLDEERGWLRRTLSRDFDHMASSVSRIISEHPGLQAGGTPAGDLLADSVAVRLYLTRRGERVNAALRTGVAGPHVPFARCVVAGLSRLPSFRGSTMFRISPDEREWALYRGRKLVTDWSLVNALTRPHEGQEGDTDLLIWSMTARRTALLEPEGEDRIEDRVLFLPGTSFKILEMRSPADGQRGAILLREIGTNEIDADGRLHQNGASLDELANTALHRSLERWGTPSPSPVTATTRGCFRVLPGLDGEGEGR</sequence>
<keyword evidence="3" id="KW-1185">Reference proteome</keyword>
<protein>
    <recommendedName>
        <fullName evidence="4">ADP ribosyltransferase domain-containing protein</fullName>
    </recommendedName>
</protein>